<comment type="caution">
    <text evidence="2">The sequence shown here is derived from an EMBL/GenBank/DDBJ whole genome shotgun (WGS) entry which is preliminary data.</text>
</comment>
<sequence length="121" mass="13214">MSVVTECDADRILEDLSRWEAMPHLSPTEGRCPRPSPPSSGWPDLSAATVTLRGGPLRRKDDSFHHQVKNAPRPLQHGLPPLLPRWTQEASDQHAPADSRAPGLDGQHLLSPALFGCIACK</sequence>
<dbReference type="Proteomes" id="UP000585614">
    <property type="component" value="Unassembled WGS sequence"/>
</dbReference>
<organism evidence="2 3">
    <name type="scientific">Rhinolophus ferrumequinum</name>
    <name type="common">Greater horseshoe bat</name>
    <dbReference type="NCBI Taxonomy" id="59479"/>
    <lineage>
        <taxon>Eukaryota</taxon>
        <taxon>Metazoa</taxon>
        <taxon>Chordata</taxon>
        <taxon>Craniata</taxon>
        <taxon>Vertebrata</taxon>
        <taxon>Euteleostomi</taxon>
        <taxon>Mammalia</taxon>
        <taxon>Eutheria</taxon>
        <taxon>Laurasiatheria</taxon>
        <taxon>Chiroptera</taxon>
        <taxon>Yinpterochiroptera</taxon>
        <taxon>Rhinolophoidea</taxon>
        <taxon>Rhinolophidae</taxon>
        <taxon>Rhinolophinae</taxon>
        <taxon>Rhinolophus</taxon>
    </lineage>
</organism>
<dbReference type="AlphaFoldDB" id="A0A7J7SJA8"/>
<name>A0A7J7SJA8_RHIFE</name>
<dbReference type="EMBL" id="JACAGC010000022">
    <property type="protein sequence ID" value="KAF6288501.1"/>
    <property type="molecule type" value="Genomic_DNA"/>
</dbReference>
<evidence type="ECO:0000313" key="3">
    <source>
        <dbReference type="Proteomes" id="UP000585614"/>
    </source>
</evidence>
<feature type="region of interest" description="Disordered" evidence="1">
    <location>
        <begin position="69"/>
        <end position="106"/>
    </location>
</feature>
<evidence type="ECO:0000256" key="1">
    <source>
        <dbReference type="SAM" id="MobiDB-lite"/>
    </source>
</evidence>
<protein>
    <submittedName>
        <fullName evidence="2">Uncharacterized protein</fullName>
    </submittedName>
</protein>
<feature type="region of interest" description="Disordered" evidence="1">
    <location>
        <begin position="24"/>
        <end position="47"/>
    </location>
</feature>
<evidence type="ECO:0000313" key="2">
    <source>
        <dbReference type="EMBL" id="KAF6288501.1"/>
    </source>
</evidence>
<gene>
    <name evidence="2" type="ORF">mRhiFer1_009205</name>
</gene>
<proteinExistence type="predicted"/>
<reference evidence="2 3" key="1">
    <citation type="journal article" date="2020" name="Nature">
        <title>Six reference-quality genomes reveal evolution of bat adaptations.</title>
        <authorList>
            <person name="Jebb D."/>
            <person name="Huang Z."/>
            <person name="Pippel M."/>
            <person name="Hughes G.M."/>
            <person name="Lavrichenko K."/>
            <person name="Devanna P."/>
            <person name="Winkler S."/>
            <person name="Jermiin L.S."/>
            <person name="Skirmuntt E.C."/>
            <person name="Katzourakis A."/>
            <person name="Burkitt-Gray L."/>
            <person name="Ray D.A."/>
            <person name="Sullivan K.A.M."/>
            <person name="Roscito J.G."/>
            <person name="Kirilenko B.M."/>
            <person name="Davalos L.M."/>
            <person name="Corthals A.P."/>
            <person name="Power M.L."/>
            <person name="Jones G."/>
            <person name="Ransome R.D."/>
            <person name="Dechmann D.K.N."/>
            <person name="Locatelli A.G."/>
            <person name="Puechmaille S.J."/>
            <person name="Fedrigo O."/>
            <person name="Jarvis E.D."/>
            <person name="Hiller M."/>
            <person name="Vernes S.C."/>
            <person name="Myers E.W."/>
            <person name="Teeling E.C."/>
        </authorList>
    </citation>
    <scope>NUCLEOTIDE SEQUENCE [LARGE SCALE GENOMIC DNA]</scope>
    <source>
        <strain evidence="2">MRhiFer1</strain>
        <tissue evidence="2">Lung</tissue>
    </source>
</reference>
<accession>A0A7J7SJA8</accession>